<keyword evidence="7" id="KW-0812">Transmembrane</keyword>
<dbReference type="CDD" id="cd00055">
    <property type="entry name" value="EGF_Lam"/>
    <property type="match status" value="2"/>
</dbReference>
<dbReference type="FunFam" id="4.10.410.10:FF:000020">
    <property type="entry name" value="Collagen, type VI, alpha 3"/>
    <property type="match status" value="1"/>
</dbReference>
<keyword evidence="2" id="KW-0677">Repeat</keyword>
<dbReference type="SMART" id="SM00180">
    <property type="entry name" value="EGF_Lam"/>
    <property type="match status" value="3"/>
</dbReference>
<dbReference type="AlphaFoldDB" id="A0A9D4EFF8"/>
<dbReference type="PROSITE" id="PS01248">
    <property type="entry name" value="EGF_LAM_1"/>
    <property type="match status" value="1"/>
</dbReference>
<dbReference type="InterPro" id="IPR013783">
    <property type="entry name" value="Ig-like_fold"/>
</dbReference>
<evidence type="ECO:0000256" key="2">
    <source>
        <dbReference type="ARBA" id="ARBA00022737"/>
    </source>
</evidence>
<evidence type="ECO:0000313" key="11">
    <source>
        <dbReference type="Proteomes" id="UP000828390"/>
    </source>
</evidence>
<organism evidence="10 11">
    <name type="scientific">Dreissena polymorpha</name>
    <name type="common">Zebra mussel</name>
    <name type="synonym">Mytilus polymorpha</name>
    <dbReference type="NCBI Taxonomy" id="45954"/>
    <lineage>
        <taxon>Eukaryota</taxon>
        <taxon>Metazoa</taxon>
        <taxon>Spiralia</taxon>
        <taxon>Lophotrochozoa</taxon>
        <taxon>Mollusca</taxon>
        <taxon>Bivalvia</taxon>
        <taxon>Autobranchia</taxon>
        <taxon>Heteroconchia</taxon>
        <taxon>Euheterodonta</taxon>
        <taxon>Imparidentia</taxon>
        <taxon>Neoheterodontei</taxon>
        <taxon>Myida</taxon>
        <taxon>Dreissenoidea</taxon>
        <taxon>Dreissenidae</taxon>
        <taxon>Dreissena</taxon>
    </lineage>
</organism>
<evidence type="ECO:0000256" key="7">
    <source>
        <dbReference type="SAM" id="Phobius"/>
    </source>
</evidence>
<dbReference type="Gene3D" id="2.60.40.10">
    <property type="entry name" value="Immunoglobulins"/>
    <property type="match status" value="1"/>
</dbReference>
<protein>
    <recommendedName>
        <fullName evidence="9">BPTI/Kunitz inhibitor domain-containing protein</fullName>
    </recommendedName>
</protein>
<name>A0A9D4EFF8_DREPO</name>
<dbReference type="PANTHER" id="PTHR10574">
    <property type="entry name" value="NETRIN/LAMININ-RELATED"/>
    <property type="match status" value="1"/>
</dbReference>
<dbReference type="InterPro" id="IPR020901">
    <property type="entry name" value="Prtase_inh_Kunz-CS"/>
</dbReference>
<dbReference type="GO" id="GO:0005604">
    <property type="term" value="C:basement membrane"/>
    <property type="evidence" value="ECO:0007669"/>
    <property type="project" value="UniProtKB-ARBA"/>
</dbReference>
<evidence type="ECO:0000256" key="4">
    <source>
        <dbReference type="ARBA" id="ARBA00023180"/>
    </source>
</evidence>
<accession>A0A9D4EFF8</accession>
<evidence type="ECO:0000256" key="3">
    <source>
        <dbReference type="ARBA" id="ARBA00023157"/>
    </source>
</evidence>
<evidence type="ECO:0000313" key="10">
    <source>
        <dbReference type="EMBL" id="KAH3778169.1"/>
    </source>
</evidence>
<feature type="domain" description="BPTI/Kunitz inhibitor" evidence="9">
    <location>
        <begin position="36"/>
        <end position="86"/>
    </location>
</feature>
<feature type="compositionally biased region" description="Basic residues" evidence="6">
    <location>
        <begin position="564"/>
        <end position="579"/>
    </location>
</feature>
<feature type="signal peptide" evidence="8">
    <location>
        <begin position="1"/>
        <end position="28"/>
    </location>
</feature>
<proteinExistence type="predicted"/>
<dbReference type="FunFam" id="2.10.25.10:FF:000188">
    <property type="entry name" value="Laminin subunit gamma 2"/>
    <property type="match status" value="1"/>
</dbReference>
<keyword evidence="7" id="KW-1133">Transmembrane helix</keyword>
<evidence type="ECO:0000259" key="9">
    <source>
        <dbReference type="PROSITE" id="PS50279"/>
    </source>
</evidence>
<keyword evidence="7" id="KW-0472">Membrane</keyword>
<dbReference type="GO" id="GO:0009887">
    <property type="term" value="P:animal organ morphogenesis"/>
    <property type="evidence" value="ECO:0007669"/>
    <property type="project" value="TreeGrafter"/>
</dbReference>
<dbReference type="CDD" id="cd00109">
    <property type="entry name" value="Kunitz-type"/>
    <property type="match status" value="1"/>
</dbReference>
<evidence type="ECO:0000256" key="1">
    <source>
        <dbReference type="ARBA" id="ARBA00022729"/>
    </source>
</evidence>
<dbReference type="SUPFAM" id="SSF49265">
    <property type="entry name" value="Fibronectin type III"/>
    <property type="match status" value="1"/>
</dbReference>
<dbReference type="OrthoDB" id="6159857at2759"/>
<dbReference type="GO" id="GO:0009888">
    <property type="term" value="P:tissue development"/>
    <property type="evidence" value="ECO:0007669"/>
    <property type="project" value="TreeGrafter"/>
</dbReference>
<dbReference type="InterPro" id="IPR036116">
    <property type="entry name" value="FN3_sf"/>
</dbReference>
<dbReference type="InterPro" id="IPR003961">
    <property type="entry name" value="FN3_dom"/>
</dbReference>
<feature type="region of interest" description="Disordered" evidence="6">
    <location>
        <begin position="546"/>
        <end position="579"/>
    </location>
</feature>
<dbReference type="InterPro" id="IPR002049">
    <property type="entry name" value="LE_dom"/>
</dbReference>
<evidence type="ECO:0000256" key="8">
    <source>
        <dbReference type="SAM" id="SignalP"/>
    </source>
</evidence>
<feature type="chain" id="PRO_5038505742" description="BPTI/Kunitz inhibitor domain-containing protein" evidence="8">
    <location>
        <begin position="29"/>
        <end position="579"/>
    </location>
</feature>
<dbReference type="Pfam" id="PF00053">
    <property type="entry name" value="EGF_laminin"/>
    <property type="match status" value="3"/>
</dbReference>
<dbReference type="Proteomes" id="UP000828390">
    <property type="component" value="Unassembled WGS sequence"/>
</dbReference>
<keyword evidence="4" id="KW-0325">Glycoprotein</keyword>
<reference evidence="10" key="1">
    <citation type="journal article" date="2019" name="bioRxiv">
        <title>The Genome of the Zebra Mussel, Dreissena polymorpha: A Resource for Invasive Species Research.</title>
        <authorList>
            <person name="McCartney M.A."/>
            <person name="Auch B."/>
            <person name="Kono T."/>
            <person name="Mallez S."/>
            <person name="Zhang Y."/>
            <person name="Obille A."/>
            <person name="Becker A."/>
            <person name="Abrahante J.E."/>
            <person name="Garbe J."/>
            <person name="Badalamenti J.P."/>
            <person name="Herman A."/>
            <person name="Mangelson H."/>
            <person name="Liachko I."/>
            <person name="Sullivan S."/>
            <person name="Sone E.D."/>
            <person name="Koren S."/>
            <person name="Silverstein K.A.T."/>
            <person name="Beckman K.B."/>
            <person name="Gohl D.M."/>
        </authorList>
    </citation>
    <scope>NUCLEOTIDE SEQUENCE</scope>
    <source>
        <strain evidence="10">Duluth1</strain>
        <tissue evidence="10">Whole animal</tissue>
    </source>
</reference>
<sequence length="579" mass="63995">MNDIRRLEMVPVTILVTALVMLSPGSFAIEGLPEACSQPVDSGRCYILFLAWHYDQDTHECRQFIYRGCGGNYNRFPTEEECYKHCAEKMIPLKPPTNLTVGLIESTEVYLFWYPPETYFLHNPTTNVTNETGVDLDYDEYSIATKVDVPYAVNNQVSNSDTKGTSTPAATTTKILVHNVTVTNETSVQNSTTKSSTNSPTGSVSSTAVPKVTTSPSVVANSTGDLLFVNGTFLNITEYANATYVPFHFAKLKHYLIQLTNDSGSPIRSLSVNDSVMEYKLEGLEAGTKYQVVVSAVYITGKVVAGVPAAFSTLNEPSTPGKCFCDPYGTVNGRVACNTNRTQGGFCTCNPTNAGLFCELCAHKYYRLAPSMPCHRCPCSEQSSTGSCHFVEGYLHCLTCRQGYAGNLCHRCANGYYRDFSVNPSRCRECGSCPNISPALICDPFDGTCKSCHFNTTGNYCDRCLDGFEGDPLKNIPCTPVTSTAPPQENKHPTVGIIAAIVVVVLLALGAVFAFIMYKRSRNFPANKPFWSIEFKESHDDVNFSAVPEDELERQREEMDEERKHKKYLPKYRHLHEDA</sequence>
<comment type="caution">
    <text evidence="10">The sequence shown here is derived from an EMBL/GenBank/DDBJ whole genome shotgun (WGS) entry which is preliminary data.</text>
</comment>
<dbReference type="InterPro" id="IPR050440">
    <property type="entry name" value="Laminin/Netrin_ECM"/>
</dbReference>
<dbReference type="Gene3D" id="2.10.25.10">
    <property type="entry name" value="Laminin"/>
    <property type="match status" value="3"/>
</dbReference>
<dbReference type="Gene3D" id="4.10.410.10">
    <property type="entry name" value="Pancreatic trypsin inhibitor Kunitz domain"/>
    <property type="match status" value="1"/>
</dbReference>
<dbReference type="SMART" id="SM00131">
    <property type="entry name" value="KU"/>
    <property type="match status" value="1"/>
</dbReference>
<dbReference type="InterPro" id="IPR036880">
    <property type="entry name" value="Kunitz_BPTI_sf"/>
</dbReference>
<keyword evidence="3" id="KW-1015">Disulfide bond</keyword>
<dbReference type="CDD" id="cd00063">
    <property type="entry name" value="FN3"/>
    <property type="match status" value="1"/>
</dbReference>
<dbReference type="PANTHER" id="PTHR10574:SF406">
    <property type="entry name" value="LAMININ SUBUNIT ALPHA 5"/>
    <property type="match status" value="1"/>
</dbReference>
<feature type="transmembrane region" description="Helical" evidence="7">
    <location>
        <begin position="495"/>
        <end position="518"/>
    </location>
</feature>
<dbReference type="Pfam" id="PF00014">
    <property type="entry name" value="Kunitz_BPTI"/>
    <property type="match status" value="1"/>
</dbReference>
<dbReference type="SMART" id="SM00060">
    <property type="entry name" value="FN3"/>
    <property type="match status" value="1"/>
</dbReference>
<dbReference type="GO" id="GO:0004867">
    <property type="term" value="F:serine-type endopeptidase inhibitor activity"/>
    <property type="evidence" value="ECO:0007669"/>
    <property type="project" value="InterPro"/>
</dbReference>
<evidence type="ECO:0000256" key="6">
    <source>
        <dbReference type="SAM" id="MobiDB-lite"/>
    </source>
</evidence>
<feature type="compositionally biased region" description="Low complexity" evidence="6">
    <location>
        <begin position="186"/>
        <end position="207"/>
    </location>
</feature>
<dbReference type="SUPFAM" id="SSF57362">
    <property type="entry name" value="BPTI-like"/>
    <property type="match status" value="1"/>
</dbReference>
<keyword evidence="5" id="KW-0424">Laminin EGF-like domain</keyword>
<dbReference type="SUPFAM" id="SSF57196">
    <property type="entry name" value="EGF/Laminin"/>
    <property type="match status" value="1"/>
</dbReference>
<dbReference type="PROSITE" id="PS50279">
    <property type="entry name" value="BPTI_KUNITZ_2"/>
    <property type="match status" value="1"/>
</dbReference>
<gene>
    <name evidence="10" type="ORF">DPMN_179622</name>
</gene>
<dbReference type="PROSITE" id="PS00280">
    <property type="entry name" value="BPTI_KUNITZ_1"/>
    <property type="match status" value="1"/>
</dbReference>
<evidence type="ECO:0000256" key="5">
    <source>
        <dbReference type="ARBA" id="ARBA00023292"/>
    </source>
</evidence>
<reference evidence="10" key="2">
    <citation type="submission" date="2020-11" db="EMBL/GenBank/DDBJ databases">
        <authorList>
            <person name="McCartney M.A."/>
            <person name="Auch B."/>
            <person name="Kono T."/>
            <person name="Mallez S."/>
            <person name="Becker A."/>
            <person name="Gohl D.M."/>
            <person name="Silverstein K.A.T."/>
            <person name="Koren S."/>
            <person name="Bechman K.B."/>
            <person name="Herman A."/>
            <person name="Abrahante J.E."/>
            <person name="Garbe J."/>
        </authorList>
    </citation>
    <scope>NUCLEOTIDE SEQUENCE</scope>
    <source>
        <strain evidence="10">Duluth1</strain>
        <tissue evidence="10">Whole animal</tissue>
    </source>
</reference>
<dbReference type="EMBL" id="JAIWYP010000009">
    <property type="protein sequence ID" value="KAH3778169.1"/>
    <property type="molecule type" value="Genomic_DNA"/>
</dbReference>
<dbReference type="InterPro" id="IPR002223">
    <property type="entry name" value="Kunitz_BPTI"/>
</dbReference>
<feature type="compositionally biased region" description="Basic and acidic residues" evidence="6">
    <location>
        <begin position="553"/>
        <end position="563"/>
    </location>
</feature>
<dbReference type="PRINTS" id="PR00759">
    <property type="entry name" value="BASICPTASE"/>
</dbReference>
<keyword evidence="11" id="KW-1185">Reference proteome</keyword>
<keyword evidence="1 8" id="KW-0732">Signal</keyword>
<feature type="region of interest" description="Disordered" evidence="6">
    <location>
        <begin position="186"/>
        <end position="210"/>
    </location>
</feature>